<evidence type="ECO:0000313" key="2">
    <source>
        <dbReference type="EMBL" id="NLJ19396.1"/>
    </source>
</evidence>
<keyword evidence="1" id="KW-0812">Transmembrane</keyword>
<feature type="transmembrane region" description="Helical" evidence="1">
    <location>
        <begin position="9"/>
        <end position="31"/>
    </location>
</feature>
<feature type="transmembrane region" description="Helical" evidence="1">
    <location>
        <begin position="61"/>
        <end position="83"/>
    </location>
</feature>
<dbReference type="Proteomes" id="UP000541058">
    <property type="component" value="Unassembled WGS sequence"/>
</dbReference>
<gene>
    <name evidence="2" type="ORF">GX355_11125</name>
</gene>
<keyword evidence="1" id="KW-0472">Membrane</keyword>
<dbReference type="RefSeq" id="WP_276649911.1">
    <property type="nucleotide sequence ID" value="NZ_JAAYSM010000396.1"/>
</dbReference>
<sequence>MKRGLERKLVMAGAVWNLFTALVTIFGYYGWFNDQVNRVIVGESSDMQIVSTSLATNVSRVILAFGLFMFVMSIINFLVVVHLKDGQIQKRITTWLIIWMVIQIVSMDIIGFLLYLFAFIFYKAKNKAIILEQKSQTIQA</sequence>
<accession>A0A7X8C5J9</accession>
<dbReference type="EMBL" id="JAAYSM010000396">
    <property type="protein sequence ID" value="NLJ19396.1"/>
    <property type="molecule type" value="Genomic_DNA"/>
</dbReference>
<protein>
    <submittedName>
        <fullName evidence="2">Uncharacterized protein</fullName>
    </submittedName>
</protein>
<organism evidence="2 3">
    <name type="scientific">Globicatella sulfidifaciens</name>
    <dbReference type="NCBI Taxonomy" id="136093"/>
    <lineage>
        <taxon>Bacteria</taxon>
        <taxon>Bacillati</taxon>
        <taxon>Bacillota</taxon>
        <taxon>Bacilli</taxon>
        <taxon>Lactobacillales</taxon>
        <taxon>Aerococcaceae</taxon>
        <taxon>Globicatella</taxon>
    </lineage>
</organism>
<proteinExistence type="predicted"/>
<dbReference type="AlphaFoldDB" id="A0A7X8C5J9"/>
<feature type="transmembrane region" description="Helical" evidence="1">
    <location>
        <begin position="95"/>
        <end position="122"/>
    </location>
</feature>
<comment type="caution">
    <text evidence="2">The sequence shown here is derived from an EMBL/GenBank/DDBJ whole genome shotgun (WGS) entry which is preliminary data.</text>
</comment>
<reference evidence="2 3" key="1">
    <citation type="journal article" date="2020" name="Biotechnol. Biofuels">
        <title>New insights from the biogas microbiome by comprehensive genome-resolved metagenomics of nearly 1600 species originating from multiple anaerobic digesters.</title>
        <authorList>
            <person name="Campanaro S."/>
            <person name="Treu L."/>
            <person name="Rodriguez-R L.M."/>
            <person name="Kovalovszki A."/>
            <person name="Ziels R.M."/>
            <person name="Maus I."/>
            <person name="Zhu X."/>
            <person name="Kougias P.G."/>
            <person name="Basile A."/>
            <person name="Luo G."/>
            <person name="Schluter A."/>
            <person name="Konstantinidis K.T."/>
            <person name="Angelidaki I."/>
        </authorList>
    </citation>
    <scope>NUCLEOTIDE SEQUENCE [LARGE SCALE GENOMIC DNA]</scope>
    <source>
        <strain evidence="2">AS23ysBPME_34</strain>
    </source>
</reference>
<evidence type="ECO:0000256" key="1">
    <source>
        <dbReference type="SAM" id="Phobius"/>
    </source>
</evidence>
<name>A0A7X8C5J9_9LACT</name>
<evidence type="ECO:0000313" key="3">
    <source>
        <dbReference type="Proteomes" id="UP000541058"/>
    </source>
</evidence>
<keyword evidence="1" id="KW-1133">Transmembrane helix</keyword>